<gene>
    <name evidence="10" type="primary">LOC108625568</name>
</gene>
<organism evidence="9 10">
    <name type="scientific">Ceratina calcarata</name>
    <dbReference type="NCBI Taxonomy" id="156304"/>
    <lineage>
        <taxon>Eukaryota</taxon>
        <taxon>Metazoa</taxon>
        <taxon>Ecdysozoa</taxon>
        <taxon>Arthropoda</taxon>
        <taxon>Hexapoda</taxon>
        <taxon>Insecta</taxon>
        <taxon>Pterygota</taxon>
        <taxon>Neoptera</taxon>
        <taxon>Endopterygota</taxon>
        <taxon>Hymenoptera</taxon>
        <taxon>Apocrita</taxon>
        <taxon>Aculeata</taxon>
        <taxon>Apoidea</taxon>
        <taxon>Anthophila</taxon>
        <taxon>Apidae</taxon>
        <taxon>Ceratina</taxon>
        <taxon>Zadontomerus</taxon>
    </lineage>
</organism>
<evidence type="ECO:0000256" key="4">
    <source>
        <dbReference type="ARBA" id="ARBA00022722"/>
    </source>
</evidence>
<evidence type="ECO:0000313" key="10">
    <source>
        <dbReference type="RefSeq" id="XP_017881154.1"/>
    </source>
</evidence>
<dbReference type="InterPro" id="IPR045249">
    <property type="entry name" value="HARBI1-like"/>
</dbReference>
<dbReference type="InterPro" id="IPR027806">
    <property type="entry name" value="HARBI1_dom"/>
</dbReference>
<evidence type="ECO:0000256" key="6">
    <source>
        <dbReference type="ARBA" id="ARBA00022801"/>
    </source>
</evidence>
<protein>
    <submittedName>
        <fullName evidence="10">Protein ALP1-like</fullName>
    </submittedName>
</protein>
<dbReference type="GO" id="GO:0005634">
    <property type="term" value="C:nucleus"/>
    <property type="evidence" value="ECO:0007669"/>
    <property type="project" value="UniProtKB-SubCell"/>
</dbReference>
<evidence type="ECO:0000256" key="5">
    <source>
        <dbReference type="ARBA" id="ARBA00022723"/>
    </source>
</evidence>
<evidence type="ECO:0000256" key="7">
    <source>
        <dbReference type="ARBA" id="ARBA00023242"/>
    </source>
</evidence>
<name>A0AAJ7N7A7_9HYME</name>
<keyword evidence="7" id="KW-0539">Nucleus</keyword>
<dbReference type="PANTHER" id="PTHR22930:SF269">
    <property type="entry name" value="NUCLEASE HARBI1-LIKE PROTEIN"/>
    <property type="match status" value="1"/>
</dbReference>
<dbReference type="Pfam" id="PF13359">
    <property type="entry name" value="DDE_Tnp_4"/>
    <property type="match status" value="1"/>
</dbReference>
<evidence type="ECO:0000256" key="2">
    <source>
        <dbReference type="ARBA" id="ARBA00004123"/>
    </source>
</evidence>
<dbReference type="Proteomes" id="UP000694925">
    <property type="component" value="Unplaced"/>
</dbReference>
<dbReference type="GO" id="GO:0016787">
    <property type="term" value="F:hydrolase activity"/>
    <property type="evidence" value="ECO:0007669"/>
    <property type="project" value="UniProtKB-KW"/>
</dbReference>
<keyword evidence="6" id="KW-0378">Hydrolase</keyword>
<evidence type="ECO:0000313" key="9">
    <source>
        <dbReference type="Proteomes" id="UP000694925"/>
    </source>
</evidence>
<dbReference type="GO" id="GO:0046872">
    <property type="term" value="F:metal ion binding"/>
    <property type="evidence" value="ECO:0007669"/>
    <property type="project" value="UniProtKB-KW"/>
</dbReference>
<evidence type="ECO:0000256" key="3">
    <source>
        <dbReference type="ARBA" id="ARBA00006958"/>
    </source>
</evidence>
<proteinExistence type="inferred from homology"/>
<keyword evidence="9" id="KW-1185">Reference proteome</keyword>
<evidence type="ECO:0000259" key="8">
    <source>
        <dbReference type="Pfam" id="PF13359"/>
    </source>
</evidence>
<reference evidence="10" key="1">
    <citation type="submission" date="2025-08" db="UniProtKB">
        <authorList>
            <consortium name="RefSeq"/>
        </authorList>
    </citation>
    <scope>IDENTIFICATION</scope>
    <source>
        <tissue evidence="10">Whole body</tissue>
    </source>
</reference>
<sequence length="415" mass="47060">MSLSQSDILAIGILLDADAEEERREEAESPEVEREHSQRQHWVHPLWKTRAAEGEFATLFKGLIDHEEKFFEYFRMPRAGFAILFQKLEQQLRKKDTNWRNSISAEERLAVCLRFLATGDSHKTISFSYRLGHTTVNKIVNETCAVIVRTLLHEMIPEPTNDTWTTTAEDFWTKWNFPNCIGALDGKHVVIQAPPNSGSQYYNYKKTFSIVLLALVDANYKFLAVDVGGYGKNSDGGIFAHSAMGRRLEAGTLNVPDSRELPGSEMRASHVIVGDEAFPLKTYLLRPYPGVQLSHDTRIFNYRLSRARRVVENAFGILAQKFRIYHRRLNANPENADNIILSTCILHNFIRDLTNDQPTGVPHGASTSSEIEQTSLENLPNQGGQGGREALLMRDTFKEYFLSEAGSVPWQEELA</sequence>
<dbReference type="RefSeq" id="XP_017881154.1">
    <property type="nucleotide sequence ID" value="XM_018025665.1"/>
</dbReference>
<dbReference type="GeneID" id="108625568"/>
<keyword evidence="4" id="KW-0540">Nuclease</keyword>
<evidence type="ECO:0000256" key="1">
    <source>
        <dbReference type="ARBA" id="ARBA00001968"/>
    </source>
</evidence>
<comment type="cofactor">
    <cofactor evidence="1">
        <name>a divalent metal cation</name>
        <dbReference type="ChEBI" id="CHEBI:60240"/>
    </cofactor>
</comment>
<accession>A0AAJ7N7A7</accession>
<dbReference type="KEGG" id="ccal:108625568"/>
<dbReference type="AlphaFoldDB" id="A0AAJ7N7A7"/>
<dbReference type="PANTHER" id="PTHR22930">
    <property type="match status" value="1"/>
</dbReference>
<keyword evidence="5" id="KW-0479">Metal-binding</keyword>
<dbReference type="GO" id="GO:0004518">
    <property type="term" value="F:nuclease activity"/>
    <property type="evidence" value="ECO:0007669"/>
    <property type="project" value="UniProtKB-KW"/>
</dbReference>
<comment type="subcellular location">
    <subcellularLocation>
        <location evidence="2">Nucleus</location>
    </subcellularLocation>
</comment>
<comment type="similarity">
    <text evidence="3">Belongs to the HARBI1 family.</text>
</comment>
<feature type="domain" description="DDE Tnp4" evidence="8">
    <location>
        <begin position="184"/>
        <end position="348"/>
    </location>
</feature>